<comment type="caution">
    <text evidence="2">The sequence shown here is derived from an EMBL/GenBank/DDBJ whole genome shotgun (WGS) entry which is preliminary data.</text>
</comment>
<evidence type="ECO:0000256" key="1">
    <source>
        <dbReference type="SAM" id="Phobius"/>
    </source>
</evidence>
<accession>A0AAD6YZN7</accession>
<keyword evidence="3" id="KW-1185">Reference proteome</keyword>
<feature type="transmembrane region" description="Helical" evidence="1">
    <location>
        <begin position="66"/>
        <end position="87"/>
    </location>
</feature>
<organism evidence="2 3">
    <name type="scientific">Mycena albidolilacea</name>
    <dbReference type="NCBI Taxonomy" id="1033008"/>
    <lineage>
        <taxon>Eukaryota</taxon>
        <taxon>Fungi</taxon>
        <taxon>Dikarya</taxon>
        <taxon>Basidiomycota</taxon>
        <taxon>Agaricomycotina</taxon>
        <taxon>Agaricomycetes</taxon>
        <taxon>Agaricomycetidae</taxon>
        <taxon>Agaricales</taxon>
        <taxon>Marasmiineae</taxon>
        <taxon>Mycenaceae</taxon>
        <taxon>Mycena</taxon>
    </lineage>
</organism>
<sequence length="207" mass="22422">MACQADKMACKPFCRAWAGDPTQIHAPARNKPFGAGASHFGMPKRSAVVAAWMTPTVGLGCHSASFLLYGGLSTISFITILAGEIITQRHHSTNPQSYSLSASSHTRHVNLSVLCGRVGKIIAWVNACMFIALDLLRFANIFDNCFCGSSVMGRGAQHAFNIVSYDPSMHFENWWISSIAFATMAAFSLWIAVFVLKTSKKPSLATS</sequence>
<dbReference type="Proteomes" id="UP001218218">
    <property type="component" value="Unassembled WGS sequence"/>
</dbReference>
<name>A0AAD6YZN7_9AGAR</name>
<protein>
    <submittedName>
        <fullName evidence="2">Uncharacterized protein</fullName>
    </submittedName>
</protein>
<evidence type="ECO:0000313" key="3">
    <source>
        <dbReference type="Proteomes" id="UP001218218"/>
    </source>
</evidence>
<feature type="transmembrane region" description="Helical" evidence="1">
    <location>
        <begin position="174"/>
        <end position="196"/>
    </location>
</feature>
<gene>
    <name evidence="2" type="ORF">DFH08DRAFT_827032</name>
</gene>
<dbReference type="AlphaFoldDB" id="A0AAD6YZN7"/>
<keyword evidence="1" id="KW-1133">Transmembrane helix</keyword>
<reference evidence="2" key="1">
    <citation type="submission" date="2023-03" db="EMBL/GenBank/DDBJ databases">
        <title>Massive genome expansion in bonnet fungi (Mycena s.s.) driven by repeated elements and novel gene families across ecological guilds.</title>
        <authorList>
            <consortium name="Lawrence Berkeley National Laboratory"/>
            <person name="Harder C.B."/>
            <person name="Miyauchi S."/>
            <person name="Viragh M."/>
            <person name="Kuo A."/>
            <person name="Thoen E."/>
            <person name="Andreopoulos B."/>
            <person name="Lu D."/>
            <person name="Skrede I."/>
            <person name="Drula E."/>
            <person name="Henrissat B."/>
            <person name="Morin E."/>
            <person name="Kohler A."/>
            <person name="Barry K."/>
            <person name="LaButti K."/>
            <person name="Morin E."/>
            <person name="Salamov A."/>
            <person name="Lipzen A."/>
            <person name="Mereny Z."/>
            <person name="Hegedus B."/>
            <person name="Baldrian P."/>
            <person name="Stursova M."/>
            <person name="Weitz H."/>
            <person name="Taylor A."/>
            <person name="Grigoriev I.V."/>
            <person name="Nagy L.G."/>
            <person name="Martin F."/>
            <person name="Kauserud H."/>
        </authorList>
    </citation>
    <scope>NUCLEOTIDE SEQUENCE</scope>
    <source>
        <strain evidence="2">CBHHK002</strain>
    </source>
</reference>
<keyword evidence="1" id="KW-0812">Transmembrane</keyword>
<keyword evidence="1" id="KW-0472">Membrane</keyword>
<proteinExistence type="predicted"/>
<evidence type="ECO:0000313" key="2">
    <source>
        <dbReference type="EMBL" id="KAJ7302034.1"/>
    </source>
</evidence>
<dbReference type="EMBL" id="JARIHO010000122">
    <property type="protein sequence ID" value="KAJ7302034.1"/>
    <property type="molecule type" value="Genomic_DNA"/>
</dbReference>